<proteinExistence type="predicted"/>
<dbReference type="CDD" id="cd12087">
    <property type="entry name" value="TM_EGFR-like"/>
    <property type="match status" value="1"/>
</dbReference>
<keyword evidence="1" id="KW-1133">Transmembrane helix</keyword>
<protein>
    <submittedName>
        <fullName evidence="2">6697_t:CDS:1</fullName>
    </submittedName>
</protein>
<keyword evidence="1" id="KW-0812">Transmembrane</keyword>
<dbReference type="EMBL" id="CAMKVN010003877">
    <property type="protein sequence ID" value="CAI2185816.1"/>
    <property type="molecule type" value="Genomic_DNA"/>
</dbReference>
<evidence type="ECO:0000256" key="1">
    <source>
        <dbReference type="SAM" id="Phobius"/>
    </source>
</evidence>
<evidence type="ECO:0000313" key="3">
    <source>
        <dbReference type="Proteomes" id="UP001153678"/>
    </source>
</evidence>
<keyword evidence="1" id="KW-0472">Membrane</keyword>
<feature type="transmembrane region" description="Helical" evidence="1">
    <location>
        <begin position="16"/>
        <end position="37"/>
    </location>
</feature>
<name>A0A9W4SYZ1_9GLOM</name>
<accession>A0A9W4SYZ1</accession>
<comment type="caution">
    <text evidence="2">The sequence shown here is derived from an EMBL/GenBank/DDBJ whole genome shotgun (WGS) entry which is preliminary data.</text>
</comment>
<dbReference type="OrthoDB" id="2361388at2759"/>
<sequence length="156" mass="17432">MNLKKGDGSDHSTPKISIVVGFVIFLMIITMSFGFFIKRRNKTPATAFKKRFQRNDPSPIPAITSEAIIDRGVETQETSQESQRNSTSSIIIEVMTETLSNIIKNQGEFPSDNNSNVSARPEFVRVKTLKFHKVADHSKSGKSSIKNILNIFGKRS</sequence>
<keyword evidence="3" id="KW-1185">Reference proteome</keyword>
<reference evidence="2" key="1">
    <citation type="submission" date="2022-08" db="EMBL/GenBank/DDBJ databases">
        <authorList>
            <person name="Kallberg Y."/>
            <person name="Tangrot J."/>
            <person name="Rosling A."/>
        </authorList>
    </citation>
    <scope>NUCLEOTIDE SEQUENCE</scope>
    <source>
        <strain evidence="2">Wild A</strain>
    </source>
</reference>
<dbReference type="Proteomes" id="UP001153678">
    <property type="component" value="Unassembled WGS sequence"/>
</dbReference>
<evidence type="ECO:0000313" key="2">
    <source>
        <dbReference type="EMBL" id="CAI2185816.1"/>
    </source>
</evidence>
<organism evidence="2 3">
    <name type="scientific">Funneliformis geosporum</name>
    <dbReference type="NCBI Taxonomy" id="1117311"/>
    <lineage>
        <taxon>Eukaryota</taxon>
        <taxon>Fungi</taxon>
        <taxon>Fungi incertae sedis</taxon>
        <taxon>Mucoromycota</taxon>
        <taxon>Glomeromycotina</taxon>
        <taxon>Glomeromycetes</taxon>
        <taxon>Glomerales</taxon>
        <taxon>Glomeraceae</taxon>
        <taxon>Funneliformis</taxon>
    </lineage>
</organism>
<dbReference type="AlphaFoldDB" id="A0A9W4SYZ1"/>
<gene>
    <name evidence="2" type="ORF">FWILDA_LOCUS12266</name>
</gene>